<feature type="compositionally biased region" description="Polar residues" evidence="1">
    <location>
        <begin position="140"/>
        <end position="150"/>
    </location>
</feature>
<proteinExistence type="predicted"/>
<accession>Q8EW27</accession>
<dbReference type="EMBL" id="BA000026">
    <property type="protein sequence ID" value="BAC44169.1"/>
    <property type="molecule type" value="Genomic_DNA"/>
</dbReference>
<keyword evidence="2" id="KW-0472">Membrane</keyword>
<evidence type="ECO:0000256" key="2">
    <source>
        <dbReference type="SAM" id="Phobius"/>
    </source>
</evidence>
<evidence type="ECO:0000313" key="4">
    <source>
        <dbReference type="Proteomes" id="UP000002522"/>
    </source>
</evidence>
<reference evidence="3 4" key="1">
    <citation type="journal article" date="2002" name="Nucleic Acids Res.">
        <title>The complete genomic sequence of Mycoplasma penetrans, an intracellular bacterial pathogen in humans.</title>
        <authorList>
            <person name="Sasaki Y."/>
            <person name="Ishikawa J."/>
            <person name="Yamashita A."/>
            <person name="Oshima K."/>
            <person name="Kenri T."/>
            <person name="Furuya K."/>
            <person name="Yoshino C."/>
            <person name="Horino A."/>
            <person name="Shiba T."/>
            <person name="Sasaki T."/>
            <person name="Hattori M."/>
        </authorList>
    </citation>
    <scope>NUCLEOTIDE SEQUENCE [LARGE SCALE GENOMIC DNA]</scope>
    <source>
        <strain evidence="3 4">HF-2</strain>
    </source>
</reference>
<dbReference type="Proteomes" id="UP000002522">
    <property type="component" value="Chromosome"/>
</dbReference>
<dbReference type="HOGENOM" id="CLU_1155420_0_0_14"/>
<dbReference type="AlphaFoldDB" id="Q8EW27"/>
<name>Q8EW27_MALP2</name>
<feature type="transmembrane region" description="Helical" evidence="2">
    <location>
        <begin position="56"/>
        <end position="76"/>
    </location>
</feature>
<keyword evidence="2" id="KW-1133">Transmembrane helix</keyword>
<protein>
    <submittedName>
        <fullName evidence="3">Uncharacterized protein</fullName>
    </submittedName>
</protein>
<dbReference type="PROSITE" id="PS51257">
    <property type="entry name" value="PROKAR_LIPOPROTEIN"/>
    <property type="match status" value="1"/>
</dbReference>
<feature type="region of interest" description="Disordered" evidence="1">
    <location>
        <begin position="112"/>
        <end position="176"/>
    </location>
</feature>
<dbReference type="InParanoid" id="Q8EW27"/>
<sequence length="240" mass="25936">MLVRNNKEGVYKVVLFVFSQLCVAFLGIFVGCWIIVANRTVELNSGDPQTLTIRNVAIAFSVLFVIFTLISLGILWRNKIGEVLGFNKGASNIKTNNNVNTVVRTPATLKQVQPVTSTSSPTKPVSNVAQPSVAARRPATTITINRSNVAKQPVRPTPTSTVTSYRPKPITNSAVSRPTTLTRPTVASKPTVNRTVTASRPTTVNKAAPVSRPVNNNVVRKPLSNSVPQKNIRVVAATNR</sequence>
<feature type="transmembrane region" description="Helical" evidence="2">
    <location>
        <begin position="12"/>
        <end position="36"/>
    </location>
</feature>
<gene>
    <name evidence="3" type="ordered locus">MYPE3800</name>
</gene>
<evidence type="ECO:0000256" key="1">
    <source>
        <dbReference type="SAM" id="MobiDB-lite"/>
    </source>
</evidence>
<evidence type="ECO:0000313" key="3">
    <source>
        <dbReference type="EMBL" id="BAC44169.1"/>
    </source>
</evidence>
<keyword evidence="2" id="KW-0812">Transmembrane</keyword>
<keyword evidence="4" id="KW-1185">Reference proteome</keyword>
<dbReference type="KEGG" id="mpe:MYPE3800"/>
<feature type="compositionally biased region" description="Low complexity" evidence="1">
    <location>
        <begin position="112"/>
        <end position="126"/>
    </location>
</feature>
<feature type="compositionally biased region" description="Low complexity" evidence="1">
    <location>
        <begin position="153"/>
        <end position="167"/>
    </location>
</feature>
<dbReference type="STRING" id="272633.gene:10731495"/>
<organism evidence="3 4">
    <name type="scientific">Malacoplasma penetrans (strain HF-2)</name>
    <name type="common">Mycoplasma penetrans</name>
    <dbReference type="NCBI Taxonomy" id="272633"/>
    <lineage>
        <taxon>Bacteria</taxon>
        <taxon>Bacillati</taxon>
        <taxon>Mycoplasmatota</taxon>
        <taxon>Mycoplasmoidales</taxon>
        <taxon>Mycoplasmoidaceae</taxon>
        <taxon>Malacoplasma</taxon>
    </lineage>
</organism>